<keyword evidence="3" id="KW-0472">Membrane</keyword>
<feature type="coiled-coil region" evidence="1">
    <location>
        <begin position="1005"/>
        <end position="1078"/>
    </location>
</feature>
<protein>
    <submittedName>
        <fullName evidence="4">Uncharacterized protein</fullName>
    </submittedName>
</protein>
<gene>
    <name evidence="4" type="ORF">SAMN05216480_101101</name>
</gene>
<keyword evidence="5" id="KW-1185">Reference proteome</keyword>
<keyword evidence="3" id="KW-0812">Transmembrane</keyword>
<dbReference type="RefSeq" id="WP_143106321.1">
    <property type="nucleotide sequence ID" value="NZ_FPBK01000001.1"/>
</dbReference>
<dbReference type="EMBL" id="FPBK01000001">
    <property type="protein sequence ID" value="SFU27199.1"/>
    <property type="molecule type" value="Genomic_DNA"/>
</dbReference>
<evidence type="ECO:0000313" key="5">
    <source>
        <dbReference type="Proteomes" id="UP000199138"/>
    </source>
</evidence>
<feature type="compositionally biased region" description="Low complexity" evidence="2">
    <location>
        <begin position="946"/>
        <end position="955"/>
    </location>
</feature>
<feature type="transmembrane region" description="Helical" evidence="3">
    <location>
        <begin position="26"/>
        <end position="51"/>
    </location>
</feature>
<dbReference type="PANTHER" id="PTHR45615">
    <property type="entry name" value="MYOSIN HEAVY CHAIN, NON-MUSCLE"/>
    <property type="match status" value="1"/>
</dbReference>
<evidence type="ECO:0000256" key="2">
    <source>
        <dbReference type="SAM" id="MobiDB-lite"/>
    </source>
</evidence>
<evidence type="ECO:0000313" key="4">
    <source>
        <dbReference type="EMBL" id="SFU27199.1"/>
    </source>
</evidence>
<keyword evidence="3" id="KW-1133">Transmembrane helix</keyword>
<name>A0A1I7ETH5_9FLAO</name>
<dbReference type="PANTHER" id="PTHR45615:SF63">
    <property type="entry name" value="CHROMOSOME UNDETERMINED SCAFFOLD_10, WHOLE GENOME SHOTGUN SEQUENCE"/>
    <property type="match status" value="1"/>
</dbReference>
<feature type="region of interest" description="Disordered" evidence="2">
    <location>
        <begin position="935"/>
        <end position="1002"/>
    </location>
</feature>
<feature type="transmembrane region" description="Helical" evidence="3">
    <location>
        <begin position="155"/>
        <end position="175"/>
    </location>
</feature>
<feature type="region of interest" description="Disordered" evidence="2">
    <location>
        <begin position="702"/>
        <end position="772"/>
    </location>
</feature>
<feature type="compositionally biased region" description="Polar residues" evidence="2">
    <location>
        <begin position="722"/>
        <end position="742"/>
    </location>
</feature>
<feature type="compositionally biased region" description="Low complexity" evidence="2">
    <location>
        <begin position="743"/>
        <end position="772"/>
    </location>
</feature>
<dbReference type="AlphaFoldDB" id="A0A1I7ETH5"/>
<evidence type="ECO:0000256" key="1">
    <source>
        <dbReference type="SAM" id="Coils"/>
    </source>
</evidence>
<feature type="compositionally biased region" description="Gly residues" evidence="2">
    <location>
        <begin position="990"/>
        <end position="999"/>
    </location>
</feature>
<dbReference type="Proteomes" id="UP000199138">
    <property type="component" value="Unassembled WGS sequence"/>
</dbReference>
<keyword evidence="1" id="KW-0175">Coiled coil</keyword>
<reference evidence="4 5" key="1">
    <citation type="submission" date="2016-10" db="EMBL/GenBank/DDBJ databases">
        <authorList>
            <person name="de Groot N.N."/>
        </authorList>
    </citation>
    <scope>NUCLEOTIDE SEQUENCE [LARGE SCALE GENOMIC DNA]</scope>
    <source>
        <strain evidence="4 5">CGMCC 1.12333</strain>
    </source>
</reference>
<sequence>MNNFQYIQQKLVQFTRKFYLNELIKGVILFVSIGLLYFLITLLVEHFFWLSPVARKILFWLFIGVELALLFKFVCIPLAYLFKLKKGISAADASKIIGNHFPDVNDKLMNLIQLSESKQESDLLLASIEQRSLELQPIPFHFAVNFKTNLKYTKYALIPILIFVFCLFFGSINWFTESYDRVVNYSKEYIPPAPFEIFITNENFKVEEGKSYTVQAKVVGDVLPSSVSIHFDDEQYFLKKIDAQTFEYTFENVSSVTEFYLKANDVSSAHYKLNVIQVPMILNFEMLLDYPSYTSKKDEVLKSSGNAIIPEGTKVVWKLKTNATDDVRFIEKDSLQSFKKNQNLFEFNRQVFSNLKYAINTNNKNFQSYENFNYELEIVKDGFPSIQIQTVKDSITDAIIVNGNVSDDYGLKKLSLVYYNVNYPDVEERIRLNIPSDNMYQFFTSFPDTINLPKGESYEFYYEVTDNDPFHGGKISKSTTQQYHVATKSEKQQELLKNQKQSISDFSKSFEKFNEQQKELEEVSKLQKEKKDLNYSDQQKIQDVLKKERNQLKQMDQLSEQLKENLNDFKKENDLNAEEDKYLQERLERLQKKMEEEQKMLEEMQKYLDKLSKEEMSGKLEEFQNQKNKNNRDTKQMLELVKRYYVQQKAEMINKEIDALADKQKELSEKSTEQNTSAEQEKLNKQFDELSNELEQLQKDNQELKKPMDIPDQSKESDAVKQVQQEAQENLENSEQSDSPSEQSKQQQNAQQKQKQAAQKMKQMSSKMQGGMQMGAMETMSEDLEMLRQILDNLVVYSNQQEDLQLQISKYVTTSNGFSKQLLKQQDLKMMFEHVDDSLFALSLRQPMISDEINSQIEDVYFNVDKSLERLSENQIYQGMSSQQYALTAVNNLANMLSDVLNSMQNQMQMQSSGQGKGSQSQGFQLPDIIQSQQQLNEQMEGQMPSQSGQSQLGESGEGSKGEGRDGEGKKENGNKSGEKGKEGKEQSGENGGSSGGNGSAEMSNQELFEIYKQQQKLRQELEKQLNDKLSSEQKRNTQTVIKDIESVEEELLSRGITEQTLQKMKRIEQQLIKLENASFEQGKKEERQSESNSKEFEGIHTDVDRLKDYFNQVEILNRQILPLRQFYKAKVNQYFKEHD</sequence>
<organism evidence="4 5">
    <name type="scientific">Pustulibacterium marinum</name>
    <dbReference type="NCBI Taxonomy" id="1224947"/>
    <lineage>
        <taxon>Bacteria</taxon>
        <taxon>Pseudomonadati</taxon>
        <taxon>Bacteroidota</taxon>
        <taxon>Flavobacteriia</taxon>
        <taxon>Flavobacteriales</taxon>
        <taxon>Flavobacteriaceae</taxon>
        <taxon>Pustulibacterium</taxon>
    </lineage>
</organism>
<feature type="compositionally biased region" description="Basic and acidic residues" evidence="2">
    <location>
        <begin position="958"/>
        <end position="988"/>
    </location>
</feature>
<evidence type="ECO:0000256" key="3">
    <source>
        <dbReference type="SAM" id="Phobius"/>
    </source>
</evidence>
<feature type="compositionally biased region" description="Basic and acidic residues" evidence="2">
    <location>
        <begin position="702"/>
        <end position="719"/>
    </location>
</feature>
<accession>A0A1I7ETH5</accession>
<feature type="transmembrane region" description="Helical" evidence="3">
    <location>
        <begin position="57"/>
        <end position="82"/>
    </location>
</feature>
<dbReference type="OrthoDB" id="9812498at2"/>
<dbReference type="STRING" id="1224947.SAMN05216480_101101"/>
<proteinExistence type="predicted"/>